<dbReference type="PANTHER" id="PTHR46577">
    <property type="entry name" value="HTH-TYPE TRANSCRIPTIONAL REGULATORY PROTEIN GABR"/>
    <property type="match status" value="1"/>
</dbReference>
<dbReference type="Pfam" id="PF00392">
    <property type="entry name" value="GntR"/>
    <property type="match status" value="1"/>
</dbReference>
<protein>
    <submittedName>
        <fullName evidence="7">GntR family transcriptional regulator</fullName>
    </submittedName>
</protein>
<dbReference type="SUPFAM" id="SSF53383">
    <property type="entry name" value="PLP-dependent transferases"/>
    <property type="match status" value="1"/>
</dbReference>
<dbReference type="Proteomes" id="UP001143480">
    <property type="component" value="Unassembled WGS sequence"/>
</dbReference>
<dbReference type="CDD" id="cd00609">
    <property type="entry name" value="AAT_like"/>
    <property type="match status" value="1"/>
</dbReference>
<gene>
    <name evidence="7" type="ORF">GCM10017581_027740</name>
</gene>
<feature type="domain" description="HTH gntR-type" evidence="6">
    <location>
        <begin position="22"/>
        <end position="90"/>
    </location>
</feature>
<dbReference type="CDD" id="cd07377">
    <property type="entry name" value="WHTH_GntR"/>
    <property type="match status" value="1"/>
</dbReference>
<dbReference type="GO" id="GO:0003677">
    <property type="term" value="F:DNA binding"/>
    <property type="evidence" value="ECO:0007669"/>
    <property type="project" value="UniProtKB-KW"/>
</dbReference>
<reference evidence="7" key="1">
    <citation type="journal article" date="2014" name="Int. J. Syst. Evol. Microbiol.">
        <title>Complete genome sequence of Corynebacterium casei LMG S-19264T (=DSM 44701T), isolated from a smear-ripened cheese.</title>
        <authorList>
            <consortium name="US DOE Joint Genome Institute (JGI-PGF)"/>
            <person name="Walter F."/>
            <person name="Albersmeier A."/>
            <person name="Kalinowski J."/>
            <person name="Ruckert C."/>
        </authorList>
    </citation>
    <scope>NUCLEOTIDE SEQUENCE</scope>
    <source>
        <strain evidence="7">VKM Ac-1321</strain>
    </source>
</reference>
<dbReference type="InterPro" id="IPR051446">
    <property type="entry name" value="HTH_trans_reg/aminotransferase"/>
</dbReference>
<proteinExistence type="inferred from homology"/>
<dbReference type="PANTHER" id="PTHR46577:SF1">
    <property type="entry name" value="HTH-TYPE TRANSCRIPTIONAL REGULATORY PROTEIN GABR"/>
    <property type="match status" value="1"/>
</dbReference>
<dbReference type="InterPro" id="IPR004839">
    <property type="entry name" value="Aminotransferase_I/II_large"/>
</dbReference>
<keyword evidence="5" id="KW-0804">Transcription</keyword>
<dbReference type="GO" id="GO:0030170">
    <property type="term" value="F:pyridoxal phosphate binding"/>
    <property type="evidence" value="ECO:0007669"/>
    <property type="project" value="InterPro"/>
</dbReference>
<keyword evidence="2" id="KW-0663">Pyridoxal phosphate</keyword>
<dbReference type="PRINTS" id="PR00035">
    <property type="entry name" value="HTHGNTR"/>
</dbReference>
<dbReference type="InterPro" id="IPR015424">
    <property type="entry name" value="PyrdxlP-dep_Trfase"/>
</dbReference>
<comment type="similarity">
    <text evidence="1">In the C-terminal section; belongs to the class-I pyridoxal-phosphate-dependent aminotransferase family.</text>
</comment>
<keyword evidence="3" id="KW-0805">Transcription regulation</keyword>
<dbReference type="EMBL" id="BSFP01000012">
    <property type="protein sequence ID" value="GLL01033.1"/>
    <property type="molecule type" value="Genomic_DNA"/>
</dbReference>
<dbReference type="InterPro" id="IPR000524">
    <property type="entry name" value="Tscrpt_reg_HTH_GntR"/>
</dbReference>
<evidence type="ECO:0000256" key="3">
    <source>
        <dbReference type="ARBA" id="ARBA00023015"/>
    </source>
</evidence>
<evidence type="ECO:0000256" key="2">
    <source>
        <dbReference type="ARBA" id="ARBA00022898"/>
    </source>
</evidence>
<dbReference type="InterPro" id="IPR036390">
    <property type="entry name" value="WH_DNA-bd_sf"/>
</dbReference>
<dbReference type="SMART" id="SM00345">
    <property type="entry name" value="HTH_GNTR"/>
    <property type="match status" value="1"/>
</dbReference>
<dbReference type="RefSeq" id="WP_261958660.1">
    <property type="nucleotide sequence ID" value="NZ_BAAAXA010000001.1"/>
</dbReference>
<dbReference type="SUPFAM" id="SSF46785">
    <property type="entry name" value="Winged helix' DNA-binding domain"/>
    <property type="match status" value="1"/>
</dbReference>
<dbReference type="GO" id="GO:0003700">
    <property type="term" value="F:DNA-binding transcription factor activity"/>
    <property type="evidence" value="ECO:0007669"/>
    <property type="project" value="InterPro"/>
</dbReference>
<evidence type="ECO:0000256" key="5">
    <source>
        <dbReference type="ARBA" id="ARBA00023163"/>
    </source>
</evidence>
<accession>A0A9W6NLE4</accession>
<dbReference type="PROSITE" id="PS50949">
    <property type="entry name" value="HTH_GNTR"/>
    <property type="match status" value="1"/>
</dbReference>
<dbReference type="Pfam" id="PF00155">
    <property type="entry name" value="Aminotran_1_2"/>
    <property type="match status" value="1"/>
</dbReference>
<reference evidence="7" key="2">
    <citation type="submission" date="2023-01" db="EMBL/GenBank/DDBJ databases">
        <authorList>
            <person name="Sun Q."/>
            <person name="Evtushenko L."/>
        </authorList>
    </citation>
    <scope>NUCLEOTIDE SEQUENCE</scope>
    <source>
        <strain evidence="7">VKM Ac-1321</strain>
    </source>
</reference>
<dbReference type="InterPro" id="IPR015421">
    <property type="entry name" value="PyrdxlP-dep_Trfase_major"/>
</dbReference>
<comment type="caution">
    <text evidence="7">The sequence shown here is derived from an EMBL/GenBank/DDBJ whole genome shotgun (WGS) entry which is preliminary data.</text>
</comment>
<organism evidence="7 8">
    <name type="scientific">Dactylosporangium matsuzakiense</name>
    <dbReference type="NCBI Taxonomy" id="53360"/>
    <lineage>
        <taxon>Bacteria</taxon>
        <taxon>Bacillati</taxon>
        <taxon>Actinomycetota</taxon>
        <taxon>Actinomycetes</taxon>
        <taxon>Micromonosporales</taxon>
        <taxon>Micromonosporaceae</taxon>
        <taxon>Dactylosporangium</taxon>
    </lineage>
</organism>
<keyword evidence="4" id="KW-0238">DNA-binding</keyword>
<name>A0A9W6NLE4_9ACTN</name>
<evidence type="ECO:0000313" key="7">
    <source>
        <dbReference type="EMBL" id="GLL01033.1"/>
    </source>
</evidence>
<sequence>MPVEWAGSGPGLLVTIDRGGGAGLRTQLEEQLRAAIRGGRLAGNEPLPSSRELARALGLSRGLVQDCYAQLQAEGYLTSRPGSATRIAPGVVVRPDAQAPSAIADKRPRYPVADFRHGVPDLGLAPRAEWAWAVQQTLRAAPNAAFDYGEPVGARALREVLASYLGRVRAAAATADDLIVCAGMQQALGLVVGALAAAGFTRIGFEDPGSGANVADLTAAAGIGAVPVAVDEGGLDVAALARSGADAVFVTPAHQWPTGVVLTGPRRLELIAWARATGAIIVEDDYDAEFRYDRDPVGSLQGLAPDCVVSLGTVSKSLAPALRLGWIVTPPRLHAALARGKWRADRGSPGLDQLALAALLESGRYDRHLRRVRAEYAARRETLLAALERHAPHLPVTGLAAGFHAVLHLPPGTGEAAFIAAAASRGVGLYGMASLYMGEVHPQPRLILGFGNTSRAAIESGIAAIADIRGSSGPRRSRCTDGRR</sequence>
<evidence type="ECO:0000256" key="4">
    <source>
        <dbReference type="ARBA" id="ARBA00023125"/>
    </source>
</evidence>
<evidence type="ECO:0000256" key="1">
    <source>
        <dbReference type="ARBA" id="ARBA00005384"/>
    </source>
</evidence>
<dbReference type="Gene3D" id="3.40.640.10">
    <property type="entry name" value="Type I PLP-dependent aspartate aminotransferase-like (Major domain)"/>
    <property type="match status" value="1"/>
</dbReference>
<evidence type="ECO:0000259" key="6">
    <source>
        <dbReference type="PROSITE" id="PS50949"/>
    </source>
</evidence>
<dbReference type="InterPro" id="IPR036388">
    <property type="entry name" value="WH-like_DNA-bd_sf"/>
</dbReference>
<dbReference type="AlphaFoldDB" id="A0A9W6NLE4"/>
<dbReference type="Gene3D" id="1.10.10.10">
    <property type="entry name" value="Winged helix-like DNA-binding domain superfamily/Winged helix DNA-binding domain"/>
    <property type="match status" value="1"/>
</dbReference>
<keyword evidence="8" id="KW-1185">Reference proteome</keyword>
<evidence type="ECO:0000313" key="8">
    <source>
        <dbReference type="Proteomes" id="UP001143480"/>
    </source>
</evidence>